<feature type="transmembrane region" description="Helical" evidence="1">
    <location>
        <begin position="244"/>
        <end position="267"/>
    </location>
</feature>
<dbReference type="EMBL" id="JARJLG010000051">
    <property type="protein sequence ID" value="KAJ7759800.1"/>
    <property type="molecule type" value="Genomic_DNA"/>
</dbReference>
<keyword evidence="4" id="KW-1185">Reference proteome</keyword>
<name>A0AAD7J8Y0_9AGAR</name>
<keyword evidence="1" id="KW-0812">Transmembrane</keyword>
<sequence>MACLDVLLIFCGILAAVMPAQGQTAQMFEWGFSGAQSESASLPSCRIFPIRADALTEPGVPPFYMMAFAVGGSPITSFIGTNESNLAWSVLHPVGTQLVLGVVDSKGNSGGIDAPLYNVTAGSNTQCNANPTVEPPFTITANVTDVLNTCEPWGLTIQGGTPPYNLTIAVMDSADVTNVTLGPKNTYTYINRVNAGAQIIASASDSNGLWATGSPFVRTQGSSNLDCTASDGTEASHSISAAEIGAIVAASVCALLVLSGIATLVILRRRRMQRPQRVEMGIDPFCEAMSTGDSQKSGDLAPIPPVGFPFPSSPEAGTGLTSMIENPSPLAVSVVASPVVRELPPPYPNLLLHEYTS</sequence>
<keyword evidence="1" id="KW-0472">Membrane</keyword>
<evidence type="ECO:0000313" key="3">
    <source>
        <dbReference type="EMBL" id="KAJ7759800.1"/>
    </source>
</evidence>
<keyword evidence="1" id="KW-1133">Transmembrane helix</keyword>
<gene>
    <name evidence="3" type="ORF">DFH07DRAFT_817168</name>
</gene>
<reference evidence="3" key="1">
    <citation type="submission" date="2023-03" db="EMBL/GenBank/DDBJ databases">
        <title>Massive genome expansion in bonnet fungi (Mycena s.s.) driven by repeated elements and novel gene families across ecological guilds.</title>
        <authorList>
            <consortium name="Lawrence Berkeley National Laboratory"/>
            <person name="Harder C.B."/>
            <person name="Miyauchi S."/>
            <person name="Viragh M."/>
            <person name="Kuo A."/>
            <person name="Thoen E."/>
            <person name="Andreopoulos B."/>
            <person name="Lu D."/>
            <person name="Skrede I."/>
            <person name="Drula E."/>
            <person name="Henrissat B."/>
            <person name="Morin E."/>
            <person name="Kohler A."/>
            <person name="Barry K."/>
            <person name="LaButti K."/>
            <person name="Morin E."/>
            <person name="Salamov A."/>
            <person name="Lipzen A."/>
            <person name="Mereny Z."/>
            <person name="Hegedus B."/>
            <person name="Baldrian P."/>
            <person name="Stursova M."/>
            <person name="Weitz H."/>
            <person name="Taylor A."/>
            <person name="Grigoriev I.V."/>
            <person name="Nagy L.G."/>
            <person name="Martin F."/>
            <person name="Kauserud H."/>
        </authorList>
    </citation>
    <scope>NUCLEOTIDE SEQUENCE</scope>
    <source>
        <strain evidence="3">CBHHK188m</strain>
    </source>
</reference>
<evidence type="ECO:0000313" key="4">
    <source>
        <dbReference type="Proteomes" id="UP001215280"/>
    </source>
</evidence>
<keyword evidence="2" id="KW-0732">Signal</keyword>
<accession>A0AAD7J8Y0</accession>
<feature type="signal peptide" evidence="2">
    <location>
        <begin position="1"/>
        <end position="22"/>
    </location>
</feature>
<organism evidence="3 4">
    <name type="scientific">Mycena maculata</name>
    <dbReference type="NCBI Taxonomy" id="230809"/>
    <lineage>
        <taxon>Eukaryota</taxon>
        <taxon>Fungi</taxon>
        <taxon>Dikarya</taxon>
        <taxon>Basidiomycota</taxon>
        <taxon>Agaricomycotina</taxon>
        <taxon>Agaricomycetes</taxon>
        <taxon>Agaricomycetidae</taxon>
        <taxon>Agaricales</taxon>
        <taxon>Marasmiineae</taxon>
        <taxon>Mycenaceae</taxon>
        <taxon>Mycena</taxon>
    </lineage>
</organism>
<evidence type="ECO:0000256" key="1">
    <source>
        <dbReference type="SAM" id="Phobius"/>
    </source>
</evidence>
<evidence type="ECO:0000256" key="2">
    <source>
        <dbReference type="SAM" id="SignalP"/>
    </source>
</evidence>
<dbReference type="Proteomes" id="UP001215280">
    <property type="component" value="Unassembled WGS sequence"/>
</dbReference>
<dbReference type="AlphaFoldDB" id="A0AAD7J8Y0"/>
<protein>
    <submittedName>
        <fullName evidence="3">Uncharacterized protein</fullName>
    </submittedName>
</protein>
<feature type="chain" id="PRO_5042021878" evidence="2">
    <location>
        <begin position="23"/>
        <end position="357"/>
    </location>
</feature>
<comment type="caution">
    <text evidence="3">The sequence shown here is derived from an EMBL/GenBank/DDBJ whole genome shotgun (WGS) entry which is preliminary data.</text>
</comment>
<proteinExistence type="predicted"/>